<evidence type="ECO:0000313" key="7">
    <source>
        <dbReference type="EMBL" id="BCS87774.1"/>
    </source>
</evidence>
<dbReference type="CDD" id="cd00609">
    <property type="entry name" value="AAT_like"/>
    <property type="match status" value="1"/>
</dbReference>
<dbReference type="Gene3D" id="3.90.1150.10">
    <property type="entry name" value="Aspartate Aminotransferase, domain 1"/>
    <property type="match status" value="1"/>
</dbReference>
<evidence type="ECO:0000256" key="3">
    <source>
        <dbReference type="ARBA" id="ARBA00023015"/>
    </source>
</evidence>
<dbReference type="Gene3D" id="3.40.640.10">
    <property type="entry name" value="Type I PLP-dependent aspartate aminotransferase-like (Major domain)"/>
    <property type="match status" value="1"/>
</dbReference>
<evidence type="ECO:0000256" key="2">
    <source>
        <dbReference type="ARBA" id="ARBA00022898"/>
    </source>
</evidence>
<dbReference type="InterPro" id="IPR015421">
    <property type="entry name" value="PyrdxlP-dep_Trfase_major"/>
</dbReference>
<keyword evidence="8" id="KW-1185">Reference proteome</keyword>
<keyword evidence="4" id="KW-0238">DNA-binding</keyword>
<name>A0ABN6ERT3_9BACT</name>
<dbReference type="RefSeq" id="WP_229594342.1">
    <property type="nucleotide sequence ID" value="NZ_AP024485.1"/>
</dbReference>
<dbReference type="Gene3D" id="1.10.10.10">
    <property type="entry name" value="Winged helix-like DNA-binding domain superfamily/Winged helix DNA-binding domain"/>
    <property type="match status" value="1"/>
</dbReference>
<dbReference type="InterPro" id="IPR036390">
    <property type="entry name" value="WH_DNA-bd_sf"/>
</dbReference>
<evidence type="ECO:0000256" key="1">
    <source>
        <dbReference type="ARBA" id="ARBA00005384"/>
    </source>
</evidence>
<dbReference type="InterPro" id="IPR036388">
    <property type="entry name" value="WH-like_DNA-bd_sf"/>
</dbReference>
<dbReference type="EMBL" id="AP024485">
    <property type="protein sequence ID" value="BCS87774.1"/>
    <property type="molecule type" value="Genomic_DNA"/>
</dbReference>
<dbReference type="SUPFAM" id="SSF53383">
    <property type="entry name" value="PLP-dependent transferases"/>
    <property type="match status" value="1"/>
</dbReference>
<evidence type="ECO:0000256" key="5">
    <source>
        <dbReference type="ARBA" id="ARBA00023163"/>
    </source>
</evidence>
<dbReference type="PANTHER" id="PTHR46577">
    <property type="entry name" value="HTH-TYPE TRANSCRIPTIONAL REGULATORY PROTEIN GABR"/>
    <property type="match status" value="1"/>
</dbReference>
<dbReference type="SUPFAM" id="SSF46785">
    <property type="entry name" value="Winged helix' DNA-binding domain"/>
    <property type="match status" value="1"/>
</dbReference>
<dbReference type="PROSITE" id="PS50949">
    <property type="entry name" value="HTH_GNTR"/>
    <property type="match status" value="1"/>
</dbReference>
<dbReference type="Proteomes" id="UP001053296">
    <property type="component" value="Chromosome"/>
</dbReference>
<dbReference type="InterPro" id="IPR015422">
    <property type="entry name" value="PyrdxlP-dep_Trfase_small"/>
</dbReference>
<sequence>MWCPYIGDSHKAKYIVIADDLETGIRSGTVLPGEKLPPQRELAEMLSVNLTTVSRAYREAERRGLVKGVVGRGTFVSAGVTKTLEQPKSAMFKAGEIEMGVVFSLNHLEPTLEEGLSSVSSKQDLSGFRCYSEPAGLPDHLAIGAQWVAQFGFDVGSERVVATAGAQHALTCTLMACFKPGDTIAVDCITYSGLKNLAAMMNIRLAPIEMDEDGMRPERLRAACKSHLIKGLYLMPAFHNPTGTTMSVKRRQALLRIIEEHRLLLIEDDPYYFLASTMQPAMSSFVPEQSVFISSFSKILHAGLRVAFVVCSATLREHMANAVYNTIWMAPALNMAVICNAIVGGVVEQVIEDKIAEATHRNHMAWAMLPFLEDRLPGKGFYLWYQLPEAWTGYAFEAHARSRGVNINCAEQFAVGSPDVAPAIRLCLTAVETRQELTLGLSHIVDILEAGPGEL</sequence>
<dbReference type="CDD" id="cd07377">
    <property type="entry name" value="WHTH_GntR"/>
    <property type="match status" value="1"/>
</dbReference>
<dbReference type="InterPro" id="IPR000524">
    <property type="entry name" value="Tscrpt_reg_HTH_GntR"/>
</dbReference>
<organism evidence="7 8">
    <name type="scientific">Pseudodesulfovibrio sediminis</name>
    <dbReference type="NCBI Taxonomy" id="2810563"/>
    <lineage>
        <taxon>Bacteria</taxon>
        <taxon>Pseudomonadati</taxon>
        <taxon>Thermodesulfobacteriota</taxon>
        <taxon>Desulfovibrionia</taxon>
        <taxon>Desulfovibrionales</taxon>
        <taxon>Desulfovibrionaceae</taxon>
    </lineage>
</organism>
<proteinExistence type="inferred from homology"/>
<dbReference type="InterPro" id="IPR015424">
    <property type="entry name" value="PyrdxlP-dep_Trfase"/>
</dbReference>
<keyword evidence="2" id="KW-0663">Pyridoxal phosphate</keyword>
<keyword evidence="3" id="KW-0805">Transcription regulation</keyword>
<comment type="similarity">
    <text evidence="1">In the C-terminal section; belongs to the class-I pyridoxal-phosphate-dependent aminotransferase family.</text>
</comment>
<accession>A0ABN6ERT3</accession>
<evidence type="ECO:0000259" key="6">
    <source>
        <dbReference type="PROSITE" id="PS50949"/>
    </source>
</evidence>
<keyword evidence="5" id="KW-0804">Transcription</keyword>
<dbReference type="SMART" id="SM00345">
    <property type="entry name" value="HTH_GNTR"/>
    <property type="match status" value="1"/>
</dbReference>
<dbReference type="InterPro" id="IPR051446">
    <property type="entry name" value="HTH_trans_reg/aminotransferase"/>
</dbReference>
<gene>
    <name evidence="7" type="ORF">PSDVSF_10160</name>
</gene>
<feature type="domain" description="HTH gntR-type" evidence="6">
    <location>
        <begin position="11"/>
        <end position="79"/>
    </location>
</feature>
<dbReference type="PANTHER" id="PTHR46577:SF1">
    <property type="entry name" value="HTH-TYPE TRANSCRIPTIONAL REGULATORY PROTEIN GABR"/>
    <property type="match status" value="1"/>
</dbReference>
<dbReference type="Pfam" id="PF00155">
    <property type="entry name" value="Aminotran_1_2"/>
    <property type="match status" value="1"/>
</dbReference>
<reference evidence="7" key="1">
    <citation type="journal article" date="2022" name="Arch. Microbiol.">
        <title>Pseudodesulfovibrio sediminis sp. nov., a mesophilic and neutrophilic sulfate-reducing bacterium isolated from sediment of a brackish lake.</title>
        <authorList>
            <person name="Takahashi A."/>
            <person name="Kojima H."/>
            <person name="Watanabe M."/>
            <person name="Fukui M."/>
        </authorList>
    </citation>
    <scope>NUCLEOTIDE SEQUENCE</scope>
    <source>
        <strain evidence="7">SF6</strain>
    </source>
</reference>
<protein>
    <submittedName>
        <fullName evidence="7">GntR family transcriptional regulator</fullName>
    </submittedName>
</protein>
<dbReference type="Pfam" id="PF00392">
    <property type="entry name" value="GntR"/>
    <property type="match status" value="1"/>
</dbReference>
<evidence type="ECO:0000256" key="4">
    <source>
        <dbReference type="ARBA" id="ARBA00023125"/>
    </source>
</evidence>
<evidence type="ECO:0000313" key="8">
    <source>
        <dbReference type="Proteomes" id="UP001053296"/>
    </source>
</evidence>
<dbReference type="InterPro" id="IPR004839">
    <property type="entry name" value="Aminotransferase_I/II_large"/>
</dbReference>